<reference evidence="1" key="1">
    <citation type="journal article" date="2014" name="Int. J. Syst. Evol. Microbiol.">
        <title>Complete genome sequence of Corynebacterium casei LMG S-19264T (=DSM 44701T), isolated from a smear-ripened cheese.</title>
        <authorList>
            <consortium name="US DOE Joint Genome Institute (JGI-PGF)"/>
            <person name="Walter F."/>
            <person name="Albersmeier A."/>
            <person name="Kalinowski J."/>
            <person name="Ruckert C."/>
        </authorList>
    </citation>
    <scope>NUCLEOTIDE SEQUENCE</scope>
    <source>
        <strain evidence="1">CGMCC 4.7679</strain>
    </source>
</reference>
<dbReference type="RefSeq" id="WP_145933344.1">
    <property type="nucleotide sequence ID" value="NZ_BNAV01000008.1"/>
</dbReference>
<dbReference type="Proteomes" id="UP000658656">
    <property type="component" value="Unassembled WGS sequence"/>
</dbReference>
<keyword evidence="2" id="KW-1185">Reference proteome</keyword>
<proteinExistence type="predicted"/>
<evidence type="ECO:0000313" key="1">
    <source>
        <dbReference type="EMBL" id="GHF70324.1"/>
    </source>
</evidence>
<organism evidence="1 2">
    <name type="scientific">Amycolatopsis bartoniae</name>
    <dbReference type="NCBI Taxonomy" id="941986"/>
    <lineage>
        <taxon>Bacteria</taxon>
        <taxon>Bacillati</taxon>
        <taxon>Actinomycetota</taxon>
        <taxon>Actinomycetes</taxon>
        <taxon>Pseudonocardiales</taxon>
        <taxon>Pseudonocardiaceae</taxon>
        <taxon>Amycolatopsis</taxon>
    </lineage>
</organism>
<dbReference type="OrthoDB" id="3630902at2"/>
<evidence type="ECO:0008006" key="3">
    <source>
        <dbReference type="Google" id="ProtNLM"/>
    </source>
</evidence>
<comment type="caution">
    <text evidence="1">The sequence shown here is derived from an EMBL/GenBank/DDBJ whole genome shotgun (WGS) entry which is preliminary data.</text>
</comment>
<dbReference type="EMBL" id="BNAV01000008">
    <property type="protein sequence ID" value="GHF70324.1"/>
    <property type="molecule type" value="Genomic_DNA"/>
</dbReference>
<dbReference type="Pfam" id="PF04672">
    <property type="entry name" value="Methyltransf_19"/>
    <property type="match status" value="1"/>
</dbReference>
<reference evidence="1" key="2">
    <citation type="submission" date="2020-09" db="EMBL/GenBank/DDBJ databases">
        <authorList>
            <person name="Sun Q."/>
            <person name="Zhou Y."/>
        </authorList>
    </citation>
    <scope>NUCLEOTIDE SEQUENCE</scope>
    <source>
        <strain evidence="1">CGMCC 4.7679</strain>
    </source>
</reference>
<dbReference type="InterPro" id="IPR006764">
    <property type="entry name" value="SAM_dep_MeTrfase_SAV2177_type"/>
</dbReference>
<dbReference type="Gene3D" id="3.40.50.150">
    <property type="entry name" value="Vaccinia Virus protein VP39"/>
    <property type="match status" value="1"/>
</dbReference>
<sequence>MDRTSANGPVVAMSRELAQHLLEASTQEPHEGRLYDYYLGGVANYKMDRVFADRQISLLPDLVWAAKQNRAFLARALQFMITRGVRQFVDIGSGLPTQGNVHQLAERYAPGECTVIYIDHDPVASAHSYLLLEQAGELDRNFPINGDFLHYEQLWDAIADTGLVDPAKPVGLLLVALLHFVVKDEPAHEAVRFFRDQVASGSWMAISHASTEGMSEDTMQRFGTVMKNYDEATSSLRGRTRAEVRKFFGDWVELDPPGTVWLPEWTHPDLPQEAMVGDMDPSRALNVAALARKP</sequence>
<name>A0A8H9J2Z4_9PSEU</name>
<evidence type="ECO:0000313" key="2">
    <source>
        <dbReference type="Proteomes" id="UP000658656"/>
    </source>
</evidence>
<gene>
    <name evidence="1" type="ORF">GCM10017566_50120</name>
</gene>
<dbReference type="PIRSF" id="PIRSF017393">
    <property type="entry name" value="MTase_SAV2177"/>
    <property type="match status" value="1"/>
</dbReference>
<dbReference type="InterPro" id="IPR029063">
    <property type="entry name" value="SAM-dependent_MTases_sf"/>
</dbReference>
<dbReference type="AlphaFoldDB" id="A0A8H9J2Z4"/>
<dbReference type="SUPFAM" id="SSF53335">
    <property type="entry name" value="S-adenosyl-L-methionine-dependent methyltransferases"/>
    <property type="match status" value="1"/>
</dbReference>
<protein>
    <recommendedName>
        <fullName evidence="3">Polyketide biosynthesis methyltransferase</fullName>
    </recommendedName>
</protein>
<accession>A0A8H9J2Z4</accession>